<dbReference type="SUPFAM" id="SSF48452">
    <property type="entry name" value="TPR-like"/>
    <property type="match status" value="1"/>
</dbReference>
<dbReference type="EMBL" id="JACIIV010000007">
    <property type="protein sequence ID" value="MBB6226952.1"/>
    <property type="molecule type" value="Genomic_DNA"/>
</dbReference>
<dbReference type="AlphaFoldDB" id="A0A841LCT5"/>
<comment type="caution">
    <text evidence="2">The sequence shown here is derived from an EMBL/GenBank/DDBJ whole genome shotgun (WGS) entry which is preliminary data.</text>
</comment>
<sequence length="251" mass="25807">MRRVFWAGVLLAVPAQAVPLASDLSRFRACSQVARTSPERGIAVANGWRIEGGGAAARHCLALAQFQKGDHDAALTSFEAAATLAGSGQDGAETARALWTAGANAALLAEKPEPALRFALAGLELEPAPAEAAALQLLRAEALVDLKRESEGMAALDAALGLDPAVPGGWLLKATLARRLGNFAAAEAAVLEAGRRTAPESEAAFDVQFEAGAIAWAQGKKDLARAAWTAAASGDPEWPAVKAAEAALKLD</sequence>
<name>A0A841LCT5_9SPHN</name>
<reference evidence="2 3" key="1">
    <citation type="submission" date="2020-08" db="EMBL/GenBank/DDBJ databases">
        <title>Genomic Encyclopedia of Type Strains, Phase IV (KMG-IV): sequencing the most valuable type-strain genomes for metagenomic binning, comparative biology and taxonomic classification.</title>
        <authorList>
            <person name="Goeker M."/>
        </authorList>
    </citation>
    <scope>NUCLEOTIDE SEQUENCE [LARGE SCALE GENOMIC DNA]</scope>
    <source>
        <strain evidence="2 3">DSM 102189</strain>
    </source>
</reference>
<evidence type="ECO:0000256" key="1">
    <source>
        <dbReference type="SAM" id="SignalP"/>
    </source>
</evidence>
<organism evidence="2 3">
    <name type="scientific">Polymorphobacter multimanifer</name>
    <dbReference type="NCBI Taxonomy" id="1070431"/>
    <lineage>
        <taxon>Bacteria</taxon>
        <taxon>Pseudomonadati</taxon>
        <taxon>Pseudomonadota</taxon>
        <taxon>Alphaproteobacteria</taxon>
        <taxon>Sphingomonadales</taxon>
        <taxon>Sphingosinicellaceae</taxon>
        <taxon>Polymorphobacter</taxon>
    </lineage>
</organism>
<protein>
    <submittedName>
        <fullName evidence="2">Tetratricopeptide (TPR) repeat protein</fullName>
    </submittedName>
</protein>
<feature type="signal peptide" evidence="1">
    <location>
        <begin position="1"/>
        <end position="17"/>
    </location>
</feature>
<dbReference type="InterPro" id="IPR011990">
    <property type="entry name" value="TPR-like_helical_dom_sf"/>
</dbReference>
<accession>A0A841LCT5</accession>
<evidence type="ECO:0000313" key="3">
    <source>
        <dbReference type="Proteomes" id="UP000538147"/>
    </source>
</evidence>
<gene>
    <name evidence="2" type="ORF">FHS79_001114</name>
</gene>
<evidence type="ECO:0000313" key="2">
    <source>
        <dbReference type="EMBL" id="MBB6226952.1"/>
    </source>
</evidence>
<dbReference type="RefSeq" id="WP_184196626.1">
    <property type="nucleotide sequence ID" value="NZ_BMOX01000047.1"/>
</dbReference>
<keyword evidence="1" id="KW-0732">Signal</keyword>
<dbReference type="Gene3D" id="1.25.40.10">
    <property type="entry name" value="Tetratricopeptide repeat domain"/>
    <property type="match status" value="1"/>
</dbReference>
<feature type="chain" id="PRO_5032771836" evidence="1">
    <location>
        <begin position="18"/>
        <end position="251"/>
    </location>
</feature>
<proteinExistence type="predicted"/>
<dbReference type="SMART" id="SM00028">
    <property type="entry name" value="TPR"/>
    <property type="match status" value="3"/>
</dbReference>
<dbReference type="Proteomes" id="UP000538147">
    <property type="component" value="Unassembled WGS sequence"/>
</dbReference>
<dbReference type="InterPro" id="IPR019734">
    <property type="entry name" value="TPR_rpt"/>
</dbReference>
<keyword evidence="3" id="KW-1185">Reference proteome</keyword>
<dbReference type="Pfam" id="PF13181">
    <property type="entry name" value="TPR_8"/>
    <property type="match status" value="1"/>
</dbReference>